<dbReference type="Pfam" id="PF03551">
    <property type="entry name" value="PadR"/>
    <property type="match status" value="1"/>
</dbReference>
<proteinExistence type="predicted"/>
<accession>F1TG81</accession>
<reference evidence="2" key="1">
    <citation type="submission" date="2009-07" db="EMBL/GenBank/DDBJ databases">
        <authorList>
            <consortium name="US DOE Joint Genome Institute (JGI-PGF)"/>
            <person name="Lucas S."/>
            <person name="Copeland A."/>
            <person name="Lapidus A."/>
            <person name="Glavina del Rio T."/>
            <person name="Tice H."/>
            <person name="Bruce D."/>
            <person name="Goodwin L."/>
            <person name="Pitluck S."/>
            <person name="Larimer F."/>
            <person name="Land M.L."/>
            <person name="Mouttaki H."/>
            <person name="He Z."/>
            <person name="Zhou J."/>
            <person name="Hemme C.L."/>
        </authorList>
    </citation>
    <scope>NUCLEOTIDE SEQUENCE [LARGE SCALE GENOMIC DNA]</scope>
    <source>
        <strain evidence="2">DSM 2782</strain>
    </source>
</reference>
<comment type="caution">
    <text evidence="2">The sequence shown here is derived from an EMBL/GenBank/DDBJ whole genome shotgun (WGS) entry which is preliminary data.</text>
</comment>
<reference evidence="2" key="2">
    <citation type="submission" date="2011-01" db="EMBL/GenBank/DDBJ databases">
        <title>The Non-contiguous Finished genome of Clostridium papyrosolvens.</title>
        <authorList>
            <person name="Lucas S."/>
            <person name="Copeland A."/>
            <person name="Lapidus A."/>
            <person name="Cheng J.-F."/>
            <person name="Goodwin L."/>
            <person name="Pitluck S."/>
            <person name="Misra M."/>
            <person name="Chertkov O."/>
            <person name="Detter J.C."/>
            <person name="Han C."/>
            <person name="Tapia R."/>
            <person name="Land M."/>
            <person name="Hauser L."/>
            <person name="Kyrpides N."/>
            <person name="Ivanova N."/>
            <person name="Pagani I."/>
            <person name="Mouttaki H."/>
            <person name="He Z."/>
            <person name="Zhou J."/>
            <person name="Hemme C.L."/>
            <person name="Woyke T."/>
        </authorList>
    </citation>
    <scope>NUCLEOTIDE SEQUENCE [LARGE SCALE GENOMIC DNA]</scope>
    <source>
        <strain evidence="2">DSM 2782</strain>
    </source>
</reference>
<dbReference type="InterPro" id="IPR036390">
    <property type="entry name" value="WH_DNA-bd_sf"/>
</dbReference>
<dbReference type="AlphaFoldDB" id="F1TG81"/>
<dbReference type="PANTHER" id="PTHR33169">
    <property type="entry name" value="PADR-FAMILY TRANSCRIPTIONAL REGULATOR"/>
    <property type="match status" value="1"/>
</dbReference>
<sequence>MDAQIKKGVIDMCILHIISKQDMYGYDVMKQMGALFPEVNDSTFYVILRRLNKEKLTEVYWGKDSNGPPRKYYHITEAGKNALVEDIDNWRKLIDIVSSIGI</sequence>
<evidence type="ECO:0000313" key="2">
    <source>
        <dbReference type="EMBL" id="EGD46700.1"/>
    </source>
</evidence>
<dbReference type="InterPro" id="IPR052509">
    <property type="entry name" value="Metal_resp_DNA-bind_regulator"/>
</dbReference>
<organism evidence="2 3">
    <name type="scientific">Ruminiclostridium papyrosolvens DSM 2782</name>
    <dbReference type="NCBI Taxonomy" id="588581"/>
    <lineage>
        <taxon>Bacteria</taxon>
        <taxon>Bacillati</taxon>
        <taxon>Bacillota</taxon>
        <taxon>Clostridia</taxon>
        <taxon>Eubacteriales</taxon>
        <taxon>Oscillospiraceae</taxon>
        <taxon>Ruminiclostridium</taxon>
    </lineage>
</organism>
<gene>
    <name evidence="2" type="ORF">Cpap_1084</name>
</gene>
<dbReference type="InterPro" id="IPR036388">
    <property type="entry name" value="WH-like_DNA-bd_sf"/>
</dbReference>
<evidence type="ECO:0000259" key="1">
    <source>
        <dbReference type="Pfam" id="PF03551"/>
    </source>
</evidence>
<protein>
    <submittedName>
        <fullName evidence="2">Transcriptional regulator, PadR-like family</fullName>
    </submittedName>
</protein>
<dbReference type="PANTHER" id="PTHR33169:SF14">
    <property type="entry name" value="TRANSCRIPTIONAL REGULATOR RV3488"/>
    <property type="match status" value="1"/>
</dbReference>
<dbReference type="STRING" id="588581.Cpap_1084"/>
<evidence type="ECO:0000313" key="3">
    <source>
        <dbReference type="Proteomes" id="UP000003860"/>
    </source>
</evidence>
<dbReference type="EMBL" id="ACXX02000012">
    <property type="protein sequence ID" value="EGD46700.1"/>
    <property type="molecule type" value="Genomic_DNA"/>
</dbReference>
<dbReference type="InterPro" id="IPR005149">
    <property type="entry name" value="Tscrpt_reg_PadR_N"/>
</dbReference>
<dbReference type="Proteomes" id="UP000003860">
    <property type="component" value="Unassembled WGS sequence"/>
</dbReference>
<dbReference type="Gene3D" id="1.10.10.10">
    <property type="entry name" value="Winged helix-like DNA-binding domain superfamily/Winged helix DNA-binding domain"/>
    <property type="match status" value="1"/>
</dbReference>
<keyword evidence="3" id="KW-1185">Reference proteome</keyword>
<dbReference type="OrthoDB" id="9808017at2"/>
<feature type="domain" description="Transcription regulator PadR N-terminal" evidence="1">
    <location>
        <begin position="14"/>
        <end position="83"/>
    </location>
</feature>
<name>F1TG81_9FIRM</name>
<dbReference type="SUPFAM" id="SSF46785">
    <property type="entry name" value="Winged helix' DNA-binding domain"/>
    <property type="match status" value="1"/>
</dbReference>
<dbReference type="RefSeq" id="WP_004621105.1">
    <property type="nucleotide sequence ID" value="NZ_ACXX02000012.1"/>
</dbReference>
<dbReference type="eggNOG" id="COG1695">
    <property type="taxonomic scope" value="Bacteria"/>
</dbReference>